<accession>A0A443JWW7</accession>
<dbReference type="EMBL" id="SAUY01000088">
    <property type="protein sequence ID" value="RWR24994.1"/>
    <property type="molecule type" value="Genomic_DNA"/>
</dbReference>
<organism evidence="2 3">
    <name type="scientific">Paenirhodobacter populi</name>
    <dbReference type="NCBI Taxonomy" id="2306993"/>
    <lineage>
        <taxon>Bacteria</taxon>
        <taxon>Pseudomonadati</taxon>
        <taxon>Pseudomonadota</taxon>
        <taxon>Alphaproteobacteria</taxon>
        <taxon>Rhodobacterales</taxon>
        <taxon>Rhodobacter group</taxon>
        <taxon>Paenirhodobacter</taxon>
    </lineage>
</organism>
<comment type="caution">
    <text evidence="2">The sequence shown here is derived from an EMBL/GenBank/DDBJ whole genome shotgun (WGS) entry which is preliminary data.</text>
</comment>
<evidence type="ECO:0000313" key="3">
    <source>
        <dbReference type="Proteomes" id="UP000284451"/>
    </source>
</evidence>
<feature type="non-terminal residue" evidence="2">
    <location>
        <position position="1"/>
    </location>
</feature>
<sequence length="326" mass="32541">AIDLLNGLVTKANDLTAKVGIPAMPTMDRLDTDPTFSNPYAGAASDMGGAIGGAASDAFNTDYIGAASDALGSFTDKLTATITGTEAVAAKTGAAAAGIGKVGGAASDADKKVDELAKKMDDLGENSVKSLGSELATLAVDGKANFGDLAKSIIKSLLDIAIQAAIVKPLLSFMGFASGGAFGGAAGGAVTASASGNVFDSGLTKFAAGGTFTNSIVNTPTPFKFASGGGFGLGLMGEDGPEAVMPLVRGPDGSLGVQMHGNGAARSDEPQTSHVTISVEAGEYFDARVKDVSGNVAADVTRAGMDQMNRELPARVAKITSAPRRR</sequence>
<evidence type="ECO:0000313" key="2">
    <source>
        <dbReference type="EMBL" id="RWR24994.1"/>
    </source>
</evidence>
<reference evidence="2 3" key="1">
    <citation type="submission" date="2019-01" db="EMBL/GenBank/DDBJ databases">
        <title>Sinorhodobacter populi sp. nov. isolated from the symptomatic bark tissue of Populus euramericana canker.</title>
        <authorList>
            <person name="Xu G."/>
        </authorList>
    </citation>
    <scope>NUCLEOTIDE SEQUENCE [LARGE SCALE GENOMIC DNA]</scope>
    <source>
        <strain evidence="2 3">07D10-4-3</strain>
    </source>
</reference>
<protein>
    <submittedName>
        <fullName evidence="2">Phage tail tape measure protein</fullName>
    </submittedName>
</protein>
<dbReference type="RefSeq" id="WP_164885919.1">
    <property type="nucleotide sequence ID" value="NZ_SAUY01000088.1"/>
</dbReference>
<dbReference type="Proteomes" id="UP000284451">
    <property type="component" value="Unassembled WGS sequence"/>
</dbReference>
<feature type="domain" description="Bacteriophage tail tape measure C-terminal" evidence="1">
    <location>
        <begin position="114"/>
        <end position="170"/>
    </location>
</feature>
<evidence type="ECO:0000259" key="1">
    <source>
        <dbReference type="Pfam" id="PF09718"/>
    </source>
</evidence>
<name>A0A443JWW7_9RHOB</name>
<reference evidence="2 3" key="2">
    <citation type="submission" date="2019-01" db="EMBL/GenBank/DDBJ databases">
        <authorList>
            <person name="Li Y."/>
        </authorList>
    </citation>
    <scope>NUCLEOTIDE SEQUENCE [LARGE SCALE GENOMIC DNA]</scope>
    <source>
        <strain evidence="2 3">07D10-4-3</strain>
    </source>
</reference>
<dbReference type="Pfam" id="PF09718">
    <property type="entry name" value="Tape_meas_lam_C"/>
    <property type="match status" value="1"/>
</dbReference>
<proteinExistence type="predicted"/>
<gene>
    <name evidence="2" type="ORF">D2T29_22440</name>
</gene>
<dbReference type="InterPro" id="IPR006431">
    <property type="entry name" value="Phage_tape_meas_C"/>
</dbReference>
<dbReference type="AlphaFoldDB" id="A0A443JWW7"/>